<evidence type="ECO:0000256" key="9">
    <source>
        <dbReference type="SAM" id="Phobius"/>
    </source>
</evidence>
<evidence type="ECO:0000256" key="2">
    <source>
        <dbReference type="ARBA" id="ARBA00004196"/>
    </source>
</evidence>
<protein>
    <submittedName>
        <fullName evidence="12">Peptidase family M23</fullName>
    </submittedName>
</protein>
<dbReference type="SUPFAM" id="SSF51261">
    <property type="entry name" value="Duplicated hybrid motif"/>
    <property type="match status" value="1"/>
</dbReference>
<keyword evidence="13" id="KW-1185">Reference proteome</keyword>
<dbReference type="InterPro" id="IPR011055">
    <property type="entry name" value="Dup_hybrid_motif"/>
</dbReference>
<feature type="transmembrane region" description="Helical" evidence="9">
    <location>
        <begin position="30"/>
        <end position="47"/>
    </location>
</feature>
<dbReference type="PANTHER" id="PTHR21666:SF288">
    <property type="entry name" value="CELL DIVISION PROTEIN YTFB"/>
    <property type="match status" value="1"/>
</dbReference>
<evidence type="ECO:0000313" key="12">
    <source>
        <dbReference type="EMBL" id="KTD06088.1"/>
    </source>
</evidence>
<evidence type="ECO:0000256" key="5">
    <source>
        <dbReference type="ARBA" id="ARBA00022801"/>
    </source>
</evidence>
<evidence type="ECO:0000256" key="8">
    <source>
        <dbReference type="SAM" id="MobiDB-lite"/>
    </source>
</evidence>
<keyword evidence="6" id="KW-0862">Zinc</keyword>
<evidence type="ECO:0000256" key="6">
    <source>
        <dbReference type="ARBA" id="ARBA00022833"/>
    </source>
</evidence>
<feature type="domain" description="Csd3-like second N-terminal" evidence="11">
    <location>
        <begin position="228"/>
        <end position="349"/>
    </location>
</feature>
<dbReference type="EMBL" id="LNYE01000029">
    <property type="protein sequence ID" value="KTD06088.1"/>
    <property type="molecule type" value="Genomic_DNA"/>
</dbReference>
<feature type="region of interest" description="Disordered" evidence="8">
    <location>
        <begin position="77"/>
        <end position="101"/>
    </location>
</feature>
<keyword evidence="9" id="KW-1133">Transmembrane helix</keyword>
<evidence type="ECO:0000259" key="11">
    <source>
        <dbReference type="Pfam" id="PF19425"/>
    </source>
</evidence>
<dbReference type="Gene3D" id="3.10.450.350">
    <property type="match status" value="2"/>
</dbReference>
<dbReference type="InterPro" id="IPR016047">
    <property type="entry name" value="M23ase_b-sheet_dom"/>
</dbReference>
<dbReference type="Proteomes" id="UP000054691">
    <property type="component" value="Unassembled WGS sequence"/>
</dbReference>
<evidence type="ECO:0000313" key="13">
    <source>
        <dbReference type="Proteomes" id="UP000054691"/>
    </source>
</evidence>
<proteinExistence type="predicted"/>
<keyword evidence="3" id="KW-0645">Protease</keyword>
<keyword evidence="9" id="KW-0472">Membrane</keyword>
<comment type="caution">
    <text evidence="12">The sequence shown here is derived from an EMBL/GenBank/DDBJ whole genome shotgun (WGS) entry which is preliminary data.</text>
</comment>
<keyword evidence="9" id="KW-0812">Transmembrane</keyword>
<dbReference type="CDD" id="cd12797">
    <property type="entry name" value="M23_peptidase"/>
    <property type="match status" value="1"/>
</dbReference>
<comment type="cofactor">
    <cofactor evidence="1">
        <name>Zn(2+)</name>
        <dbReference type="ChEBI" id="CHEBI:29105"/>
    </cofactor>
</comment>
<reference evidence="12 13" key="1">
    <citation type="submission" date="2015-11" db="EMBL/GenBank/DDBJ databases">
        <title>Genomic analysis of 38 Legionella species identifies large and diverse effector repertoires.</title>
        <authorList>
            <person name="Burstein D."/>
            <person name="Amaro F."/>
            <person name="Zusman T."/>
            <person name="Lifshitz Z."/>
            <person name="Cohen O."/>
            <person name="Gilbert J.A."/>
            <person name="Pupko T."/>
            <person name="Shuman H.A."/>
            <person name="Segal G."/>
        </authorList>
    </citation>
    <scope>NUCLEOTIDE SEQUENCE [LARGE SCALE GENOMIC DNA]</scope>
    <source>
        <strain evidence="12 13">Lyon 8420412</strain>
    </source>
</reference>
<keyword evidence="4" id="KW-0479">Metal-binding</keyword>
<dbReference type="InterPro" id="IPR050570">
    <property type="entry name" value="Cell_wall_metabolism_enzyme"/>
</dbReference>
<feature type="domain" description="M23ase beta-sheet core" evidence="10">
    <location>
        <begin position="362"/>
        <end position="458"/>
    </location>
</feature>
<dbReference type="Gene3D" id="2.70.70.10">
    <property type="entry name" value="Glucose Permease (Domain IIA)"/>
    <property type="match status" value="1"/>
</dbReference>
<dbReference type="InterPro" id="IPR045834">
    <property type="entry name" value="Csd3_N2"/>
</dbReference>
<evidence type="ECO:0000256" key="1">
    <source>
        <dbReference type="ARBA" id="ARBA00001947"/>
    </source>
</evidence>
<evidence type="ECO:0000256" key="7">
    <source>
        <dbReference type="ARBA" id="ARBA00023049"/>
    </source>
</evidence>
<organism evidence="12 13">
    <name type="scientific">Legionella gratiana</name>
    <dbReference type="NCBI Taxonomy" id="45066"/>
    <lineage>
        <taxon>Bacteria</taxon>
        <taxon>Pseudomonadati</taxon>
        <taxon>Pseudomonadota</taxon>
        <taxon>Gammaproteobacteria</taxon>
        <taxon>Legionellales</taxon>
        <taxon>Legionellaceae</taxon>
        <taxon>Legionella</taxon>
    </lineage>
</organism>
<evidence type="ECO:0000259" key="10">
    <source>
        <dbReference type="Pfam" id="PF01551"/>
    </source>
</evidence>
<name>A0ABR5R159_9GAMM</name>
<feature type="compositionally biased region" description="Acidic residues" evidence="8">
    <location>
        <begin position="77"/>
        <end position="91"/>
    </location>
</feature>
<dbReference type="Pfam" id="PF19425">
    <property type="entry name" value="Csd3_N2"/>
    <property type="match status" value="1"/>
</dbReference>
<keyword evidence="5" id="KW-0378">Hydrolase</keyword>
<evidence type="ECO:0000256" key="3">
    <source>
        <dbReference type="ARBA" id="ARBA00022670"/>
    </source>
</evidence>
<sequence length="513" mass="58370">MYRQTMDKKPYLYIEKRRTNNNKKSKPSKVLMGFALIIAFSLPYFLVKKFSHDSHYDSYIEPTTQSISLPNLEDEQYDDYQDQSEDDDLDEEKSISAEETPVSKESKLEIIEDKAKAVVENVVNAIKPAKKIIKDNEWQTIKPRSGDSMATIFKRLGLTAQNLQLVIQKNPHAKALTAINPRQELKFLINKHKLEKLIIPMNNIQTLTIYRDGAVYKTKIDSKKVTTKERYITGVVRGSLYTTAQRLGIPRKLIQQMTTILRKEIDFSRSIRSGDRFSIAYDSLYVEDKMVGVGDIVAVSYTNQGKTAQAVRHISRNGNRDYYTPKGESFKKAFSRYPIKFSHISSTFSASRQHPILHYRRAHKGVDLAAPIGTPIQSVGDGVITNIGRHNGYGNMIEIKHDKTYSTLYGHMLRFEKGLSKGSKIRRGQVIGYVGQTGLATGPHCHYELHVHNQPRNPTTTYLPTSSPVPTREMAAFKAKTQKIFAQFKLLENPNYASKNKKNTQTKKKTKVG</sequence>
<dbReference type="Pfam" id="PF01551">
    <property type="entry name" value="Peptidase_M23"/>
    <property type="match status" value="1"/>
</dbReference>
<evidence type="ECO:0000256" key="4">
    <source>
        <dbReference type="ARBA" id="ARBA00022723"/>
    </source>
</evidence>
<feature type="compositionally biased region" description="Basic and acidic residues" evidence="8">
    <location>
        <begin position="92"/>
        <end position="101"/>
    </location>
</feature>
<accession>A0ABR5R159</accession>
<dbReference type="PANTHER" id="PTHR21666">
    <property type="entry name" value="PEPTIDASE-RELATED"/>
    <property type="match status" value="1"/>
</dbReference>
<comment type="subcellular location">
    <subcellularLocation>
        <location evidence="2">Cell envelope</location>
    </subcellularLocation>
</comment>
<keyword evidence="7" id="KW-0482">Metalloprotease</keyword>
<gene>
    <name evidence="12" type="ORF">Lgra_2865</name>
</gene>